<feature type="domain" description="FHA" evidence="2">
    <location>
        <begin position="28"/>
        <end position="93"/>
    </location>
</feature>
<reference evidence="3 4" key="1">
    <citation type="submission" date="2018-11" db="EMBL/GenBank/DDBJ databases">
        <authorList>
            <consortium name="Pathogen Informatics"/>
        </authorList>
    </citation>
    <scope>NUCLEOTIDE SEQUENCE [LARGE SCALE GENOMIC DNA]</scope>
</reference>
<dbReference type="InterPro" id="IPR008984">
    <property type="entry name" value="SMAD_FHA_dom_sf"/>
</dbReference>
<dbReference type="Pfam" id="PF00498">
    <property type="entry name" value="FHA"/>
    <property type="match status" value="1"/>
</dbReference>
<dbReference type="AlphaFoldDB" id="A0A3P7LKI4"/>
<dbReference type="Gene3D" id="2.60.200.20">
    <property type="match status" value="1"/>
</dbReference>
<evidence type="ECO:0000313" key="3">
    <source>
        <dbReference type="EMBL" id="VDN11333.1"/>
    </source>
</evidence>
<evidence type="ECO:0000313" key="4">
    <source>
        <dbReference type="Proteomes" id="UP000281553"/>
    </source>
</evidence>
<feature type="compositionally biased region" description="Polar residues" evidence="1">
    <location>
        <begin position="205"/>
        <end position="217"/>
    </location>
</feature>
<feature type="region of interest" description="Disordered" evidence="1">
    <location>
        <begin position="323"/>
        <end position="374"/>
    </location>
</feature>
<feature type="region of interest" description="Disordered" evidence="1">
    <location>
        <begin position="139"/>
        <end position="220"/>
    </location>
</feature>
<feature type="compositionally biased region" description="Basic and acidic residues" evidence="1">
    <location>
        <begin position="334"/>
        <end position="344"/>
    </location>
</feature>
<gene>
    <name evidence="3" type="ORF">DILT_LOCUS7164</name>
</gene>
<sequence>MDLRGYIVILKKDGAPGPFCDWRADKCVFGSDPSCDVNINLSDIDPVHCTLQALQDGRVMAESHVKPTSRTLLNGEPVVSRTLVPHNSTLTVGERNFKFLYPENSTWISTFRQQSPRSTKKDTGFRSLTTPVVDVDSFPVVRSKSPKPSVPQPFVKRTPTASPARRPLTTRERYGPTPPRPITPAPVVEVKRHESRSSLKPRRSSVGSRNTPISPSLSRKKAKVLIVTNTPGPQSIRRTARQQKTLLSSQQTNNSSITSSYSMLGLKSPNYSSQSAYTAAFLDDPSYDASYDPSTADVLSPAAEYFSSQKKGNFAKFPFTEPRQHTDTQANLEDIGRSKTRENTEITTFPSIDGCSEANEDTEARAHTEDIGRS</sequence>
<keyword evidence="4" id="KW-1185">Reference proteome</keyword>
<proteinExistence type="predicted"/>
<dbReference type="Proteomes" id="UP000281553">
    <property type="component" value="Unassembled WGS sequence"/>
</dbReference>
<evidence type="ECO:0000259" key="2">
    <source>
        <dbReference type="Pfam" id="PF00498"/>
    </source>
</evidence>
<feature type="compositionally biased region" description="Basic and acidic residues" evidence="1">
    <location>
        <begin position="362"/>
        <end position="374"/>
    </location>
</feature>
<organism evidence="3 4">
    <name type="scientific">Dibothriocephalus latus</name>
    <name type="common">Fish tapeworm</name>
    <name type="synonym">Diphyllobothrium latum</name>
    <dbReference type="NCBI Taxonomy" id="60516"/>
    <lineage>
        <taxon>Eukaryota</taxon>
        <taxon>Metazoa</taxon>
        <taxon>Spiralia</taxon>
        <taxon>Lophotrochozoa</taxon>
        <taxon>Platyhelminthes</taxon>
        <taxon>Cestoda</taxon>
        <taxon>Eucestoda</taxon>
        <taxon>Diphyllobothriidea</taxon>
        <taxon>Diphyllobothriidae</taxon>
        <taxon>Dibothriocephalus</taxon>
    </lineage>
</organism>
<dbReference type="CDD" id="cd22673">
    <property type="entry name" value="FHA_Ki67"/>
    <property type="match status" value="1"/>
</dbReference>
<dbReference type="SUPFAM" id="SSF49879">
    <property type="entry name" value="SMAD/FHA domain"/>
    <property type="match status" value="1"/>
</dbReference>
<dbReference type="EMBL" id="UYRU01051222">
    <property type="protein sequence ID" value="VDN11333.1"/>
    <property type="molecule type" value="Genomic_DNA"/>
</dbReference>
<accession>A0A3P7LKI4</accession>
<dbReference type="OrthoDB" id="6288785at2759"/>
<name>A0A3P7LKI4_DIBLA</name>
<protein>
    <recommendedName>
        <fullName evidence="2">FHA domain-containing protein</fullName>
    </recommendedName>
</protein>
<dbReference type="InterPro" id="IPR000253">
    <property type="entry name" value="FHA_dom"/>
</dbReference>
<evidence type="ECO:0000256" key="1">
    <source>
        <dbReference type="SAM" id="MobiDB-lite"/>
    </source>
</evidence>